<evidence type="ECO:0000256" key="1">
    <source>
        <dbReference type="ARBA" id="ARBA00022741"/>
    </source>
</evidence>
<dbReference type="SUPFAM" id="SSF54211">
    <property type="entry name" value="Ribosomal protein S5 domain 2-like"/>
    <property type="match status" value="1"/>
</dbReference>
<dbReference type="PANTHER" id="PTHR43261">
    <property type="entry name" value="TRANSLATION ELONGATION FACTOR G-RELATED"/>
    <property type="match status" value="1"/>
</dbReference>
<dbReference type="HAMAP" id="MF_03059">
    <property type="entry name" value="mEF_G_2"/>
    <property type="match status" value="1"/>
</dbReference>
<evidence type="ECO:0000256" key="4">
    <source>
        <dbReference type="ARBA" id="ARBA00023128"/>
    </source>
</evidence>
<dbReference type="FunFam" id="3.30.70.240:FF:000008">
    <property type="entry name" value="Ribosome-releasing factor 2, mitochondrial"/>
    <property type="match status" value="1"/>
</dbReference>
<dbReference type="InterPro" id="IPR027417">
    <property type="entry name" value="P-loop_NTPase"/>
</dbReference>
<keyword evidence="5 7" id="KW-0342">GTP-binding</keyword>
<evidence type="ECO:0000256" key="5">
    <source>
        <dbReference type="ARBA" id="ARBA00023134"/>
    </source>
</evidence>
<dbReference type="InterPro" id="IPR035647">
    <property type="entry name" value="EFG_III/V"/>
</dbReference>
<dbReference type="Gene3D" id="3.30.70.870">
    <property type="entry name" value="Elongation Factor G (Translational Gtpase), domain 3"/>
    <property type="match status" value="1"/>
</dbReference>
<dbReference type="Pfam" id="PF00009">
    <property type="entry name" value="GTP_EFTU"/>
    <property type="match status" value="1"/>
</dbReference>
<dbReference type="PROSITE" id="PS51722">
    <property type="entry name" value="G_TR_2"/>
    <property type="match status" value="1"/>
</dbReference>
<dbReference type="FunFam" id="3.40.50.300:FF:000514">
    <property type="entry name" value="Ribosome-releasing factor 2, mitochondrial"/>
    <property type="match status" value="1"/>
</dbReference>
<dbReference type="FunFam" id="3.30.70.870:FF:000005">
    <property type="entry name" value="Ribosome-releasing factor 2, mitochondrial"/>
    <property type="match status" value="1"/>
</dbReference>
<dbReference type="InterPro" id="IPR053905">
    <property type="entry name" value="EF-G-like_DII"/>
</dbReference>
<dbReference type="Gene3D" id="3.30.70.240">
    <property type="match status" value="1"/>
</dbReference>
<dbReference type="GO" id="GO:0032543">
    <property type="term" value="P:mitochondrial translation"/>
    <property type="evidence" value="ECO:0007669"/>
    <property type="project" value="UniProtKB-UniRule"/>
</dbReference>
<dbReference type="EMBL" id="JU477500">
    <property type="protein sequence ID" value="AFH34304.1"/>
    <property type="molecule type" value="mRNA"/>
</dbReference>
<dbReference type="InterPro" id="IPR020568">
    <property type="entry name" value="Ribosomal_Su5_D2-typ_SF"/>
</dbReference>
<dbReference type="PROSITE" id="PS00301">
    <property type="entry name" value="G_TR_1"/>
    <property type="match status" value="1"/>
</dbReference>
<accession>H9G0R3</accession>
<dbReference type="NCBIfam" id="TIGR00231">
    <property type="entry name" value="small_GTP"/>
    <property type="match status" value="1"/>
</dbReference>
<protein>
    <recommendedName>
        <fullName evidence="7">Ribosome-releasing factor 2, mitochondrial</fullName>
        <shortName evidence="7">RRF2mt</shortName>
    </recommendedName>
    <alternativeName>
        <fullName evidence="7">Elongation factor G 2, mitochondrial</fullName>
        <shortName evidence="7">EF-G2mt</shortName>
        <shortName evidence="7">mEF-G 2</shortName>
    </alternativeName>
</protein>
<dbReference type="CDD" id="cd04092">
    <property type="entry name" value="mtEFG2_II_like"/>
    <property type="match status" value="1"/>
</dbReference>
<dbReference type="SMART" id="SM00838">
    <property type="entry name" value="EFG_C"/>
    <property type="match status" value="1"/>
</dbReference>
<dbReference type="SUPFAM" id="SSF54980">
    <property type="entry name" value="EF-G C-terminal domain-like"/>
    <property type="match status" value="2"/>
</dbReference>
<evidence type="ECO:0000256" key="2">
    <source>
        <dbReference type="ARBA" id="ARBA00022801"/>
    </source>
</evidence>
<dbReference type="CDD" id="cd01886">
    <property type="entry name" value="EF-G"/>
    <property type="match status" value="1"/>
</dbReference>
<dbReference type="CDD" id="cd01693">
    <property type="entry name" value="mtEFG2_like_IV"/>
    <property type="match status" value="1"/>
</dbReference>
<dbReference type="CDD" id="cd03713">
    <property type="entry name" value="EFG_mtEFG_C"/>
    <property type="match status" value="1"/>
</dbReference>
<dbReference type="InterPro" id="IPR009000">
    <property type="entry name" value="Transl_B-barrel_sf"/>
</dbReference>
<feature type="binding site" evidence="7">
    <location>
        <begin position="141"/>
        <end position="145"/>
    </location>
    <ligand>
        <name>GTP</name>
        <dbReference type="ChEBI" id="CHEBI:37565"/>
    </ligand>
</feature>
<dbReference type="InterPro" id="IPR035649">
    <property type="entry name" value="EFG_V"/>
</dbReference>
<dbReference type="GO" id="GO:0005525">
    <property type="term" value="F:GTP binding"/>
    <property type="evidence" value="ECO:0007669"/>
    <property type="project" value="UniProtKB-UniRule"/>
</dbReference>
<dbReference type="SUPFAM" id="SSF50447">
    <property type="entry name" value="Translation proteins"/>
    <property type="match status" value="1"/>
</dbReference>
<dbReference type="Pfam" id="PF00679">
    <property type="entry name" value="EFG_C"/>
    <property type="match status" value="1"/>
</dbReference>
<dbReference type="InterPro" id="IPR005225">
    <property type="entry name" value="Small_GTP-bd"/>
</dbReference>
<dbReference type="Pfam" id="PF14492">
    <property type="entry name" value="EFG_III"/>
    <property type="match status" value="1"/>
</dbReference>
<evidence type="ECO:0000313" key="9">
    <source>
        <dbReference type="EMBL" id="AFE80472.1"/>
    </source>
</evidence>
<keyword evidence="1 7" id="KW-0547">Nucleotide-binding</keyword>
<gene>
    <name evidence="7 9" type="primary">GFM2</name>
    <name evidence="7" type="synonym">EFG2</name>
</gene>
<dbReference type="InterPro" id="IPR000640">
    <property type="entry name" value="EFG_V-like"/>
</dbReference>
<evidence type="ECO:0000259" key="8">
    <source>
        <dbReference type="PROSITE" id="PS51722"/>
    </source>
</evidence>
<evidence type="ECO:0000256" key="3">
    <source>
        <dbReference type="ARBA" id="ARBA00022917"/>
    </source>
</evidence>
<dbReference type="InterPro" id="IPR031157">
    <property type="entry name" value="G_TR_CS"/>
</dbReference>
<dbReference type="InterPro" id="IPR009022">
    <property type="entry name" value="EFG_III"/>
</dbReference>
<evidence type="ECO:0000313" key="10">
    <source>
        <dbReference type="EMBL" id="AFH34304.1"/>
    </source>
</evidence>
<dbReference type="PANTHER" id="PTHR43261:SF1">
    <property type="entry name" value="RIBOSOME-RELEASING FACTOR 2, MITOCHONDRIAL"/>
    <property type="match status" value="1"/>
</dbReference>
<keyword evidence="3 7" id="KW-0648">Protein biosynthesis</keyword>
<dbReference type="Pfam" id="PF22042">
    <property type="entry name" value="EF-G_D2"/>
    <property type="match status" value="1"/>
</dbReference>
<dbReference type="GO" id="GO:0032790">
    <property type="term" value="P:ribosome disassembly"/>
    <property type="evidence" value="ECO:0007669"/>
    <property type="project" value="UniProtKB-UniRule"/>
</dbReference>
<dbReference type="GO" id="GO:0003924">
    <property type="term" value="F:GTPase activity"/>
    <property type="evidence" value="ECO:0007669"/>
    <property type="project" value="UniProtKB-UniRule"/>
</dbReference>
<keyword evidence="2" id="KW-0378">Hydrolase</keyword>
<evidence type="ECO:0000256" key="6">
    <source>
        <dbReference type="ARBA" id="ARBA00049117"/>
    </source>
</evidence>
<dbReference type="SUPFAM" id="SSF52540">
    <property type="entry name" value="P-loop containing nucleoside triphosphate hydrolases"/>
    <property type="match status" value="1"/>
</dbReference>
<dbReference type="InterPro" id="IPR014721">
    <property type="entry name" value="Ribsml_uS5_D2-typ_fold_subgr"/>
</dbReference>
<dbReference type="Pfam" id="PF03764">
    <property type="entry name" value="EFG_IV"/>
    <property type="match status" value="1"/>
</dbReference>
<evidence type="ECO:0000256" key="7">
    <source>
        <dbReference type="HAMAP-Rule" id="MF_03059"/>
    </source>
</evidence>
<comment type="similarity">
    <text evidence="7">Belongs to the TRAFAC class translation factor GTPase superfamily. Classic translation factor GTPase family. EF-G/EF-2 subfamily.</text>
</comment>
<comment type="catalytic activity">
    <reaction evidence="6">
        <text>GTP + H2O = GDP + phosphate + H(+)</text>
        <dbReference type="Rhea" id="RHEA:19669"/>
        <dbReference type="ChEBI" id="CHEBI:15377"/>
        <dbReference type="ChEBI" id="CHEBI:15378"/>
        <dbReference type="ChEBI" id="CHEBI:37565"/>
        <dbReference type="ChEBI" id="CHEBI:43474"/>
        <dbReference type="ChEBI" id="CHEBI:58189"/>
    </reaction>
    <physiologicalReaction direction="left-to-right" evidence="6">
        <dbReference type="Rhea" id="RHEA:19670"/>
    </physiologicalReaction>
</comment>
<reference evidence="9" key="1">
    <citation type="journal article" date="2014" name="Biol. Direct">
        <title>A new rhesus macaque assembly and annotation for next-generation sequencing analyses.</title>
        <authorList>
            <person name="Zimin A.V."/>
            <person name="Cornish A.S."/>
            <person name="Maudhoo M.D."/>
            <person name="Gibbs R.M."/>
            <person name="Zhang X."/>
            <person name="Pandey S."/>
            <person name="Meehan D.T."/>
            <person name="Wipfler K."/>
            <person name="Bosinger S.E."/>
            <person name="Johnson Z.P."/>
            <person name="Tharp G.K."/>
            <person name="Marcais G."/>
            <person name="Roberts M."/>
            <person name="Ferguson B."/>
            <person name="Fox H.S."/>
            <person name="Treangen T."/>
            <person name="Salzberg S.L."/>
            <person name="Yorke J.A."/>
            <person name="Norgren R.B.Jr."/>
        </authorList>
    </citation>
    <scope>NUCLEOTIDE SEQUENCE</scope>
    <source>
        <tissue evidence="9">Caudate</tissue>
        <tissue evidence="10">Thymus</tissue>
    </source>
</reference>
<name>H9G0R3_MACMU</name>
<feature type="domain" description="Tr-type G" evidence="8">
    <location>
        <begin position="68"/>
        <end position="353"/>
    </location>
</feature>
<comment type="subcellular location">
    <subcellularLocation>
        <location evidence="7">Mitochondrion</location>
    </subcellularLocation>
</comment>
<dbReference type="FunFam" id="3.30.230.10:FF:000033">
    <property type="entry name" value="Ribosome-releasing factor 2, mitochondrial"/>
    <property type="match status" value="1"/>
</dbReference>
<dbReference type="EMBL" id="JU336719">
    <property type="protein sequence ID" value="AFE80472.1"/>
    <property type="molecule type" value="mRNA"/>
</dbReference>
<dbReference type="InterPro" id="IPR005517">
    <property type="entry name" value="Transl_elong_EFG/EF2_IV"/>
</dbReference>
<dbReference type="AlphaFoldDB" id="H9G0R3"/>
<feature type="binding site" evidence="7">
    <location>
        <begin position="195"/>
        <end position="198"/>
    </location>
    <ligand>
        <name>GTP</name>
        <dbReference type="ChEBI" id="CHEBI:37565"/>
    </ligand>
</feature>
<keyword evidence="4 7" id="KW-0496">Mitochondrion</keyword>
<dbReference type="FunFam" id="2.40.30.10:FF:000053">
    <property type="entry name" value="Ribosome-releasing factor 2, mitochondrial"/>
    <property type="match status" value="1"/>
</dbReference>
<dbReference type="PRINTS" id="PR00315">
    <property type="entry name" value="ELONGATNFCT"/>
</dbReference>
<proteinExistence type="evidence at transcript level"/>
<comment type="function">
    <text evidence="7">Mitochondrial GTPase that mediates the disassembly of ribosomes from messenger RNA at the termination of mitochondrial protein biosynthesis. Acts in collaboration with MRRF. GTP hydrolysis follows the ribosome disassembly and probably occurs on the ribosome large subunit. Not involved in the GTP-dependent ribosomal translocation step during translation elongation.</text>
</comment>
<dbReference type="GO" id="GO:0005759">
    <property type="term" value="C:mitochondrial matrix"/>
    <property type="evidence" value="ECO:0007669"/>
    <property type="project" value="UniProtKB-ARBA"/>
</dbReference>
<dbReference type="Gene3D" id="3.30.230.10">
    <property type="match status" value="1"/>
</dbReference>
<feature type="binding site" evidence="7">
    <location>
        <begin position="77"/>
        <end position="84"/>
    </location>
    <ligand>
        <name>GTP</name>
        <dbReference type="ChEBI" id="CHEBI:37565"/>
    </ligand>
</feature>
<dbReference type="InterPro" id="IPR041095">
    <property type="entry name" value="EFG_II"/>
</dbReference>
<dbReference type="Gene3D" id="3.40.50.300">
    <property type="entry name" value="P-loop containing nucleotide triphosphate hydrolases"/>
    <property type="match status" value="1"/>
</dbReference>
<organism evidence="9">
    <name type="scientific">Macaca mulatta</name>
    <name type="common">Rhesus macaque</name>
    <dbReference type="NCBI Taxonomy" id="9544"/>
    <lineage>
        <taxon>Eukaryota</taxon>
        <taxon>Metazoa</taxon>
        <taxon>Chordata</taxon>
        <taxon>Craniata</taxon>
        <taxon>Vertebrata</taxon>
        <taxon>Euteleostomi</taxon>
        <taxon>Mammalia</taxon>
        <taxon>Eutheria</taxon>
        <taxon>Euarchontoglires</taxon>
        <taxon>Primates</taxon>
        <taxon>Haplorrhini</taxon>
        <taxon>Catarrhini</taxon>
        <taxon>Cercopithecidae</taxon>
        <taxon>Cercopithecinae</taxon>
        <taxon>Macaca</taxon>
    </lineage>
</organism>
<dbReference type="Gene3D" id="2.40.30.10">
    <property type="entry name" value="Translation factors"/>
    <property type="match status" value="1"/>
</dbReference>
<dbReference type="SMART" id="SM00889">
    <property type="entry name" value="EFG_IV"/>
    <property type="match status" value="1"/>
</dbReference>
<dbReference type="CDD" id="cd16262">
    <property type="entry name" value="EFG_III"/>
    <property type="match status" value="1"/>
</dbReference>
<dbReference type="InterPro" id="IPR030851">
    <property type="entry name" value="EFG2"/>
</dbReference>
<dbReference type="InterPro" id="IPR000795">
    <property type="entry name" value="T_Tr_GTP-bd_dom"/>
</dbReference>
<sequence length="777" mass="85993">MLSNLRICAVSHQTISSVHINNICCYKVRASLKRLKPHVPLGRNYSSLPGLIGNDIKSLHSIINPPIAKIRNIGIMAHIDAGKTTTTERILYYSGYTRSLGDVDDGDTVTDFMAQERERGITIQSAAVTFDWKGYRVNLIDTPGHVDFTLEVERCLRVLDGAVAIFDASAGVEAQTLTVWRQADKHNIPRICFLNKMDKTGASFKYAVESIREKLKAKPLLLQLPIGEAKTFKGVVDVVTKEKLLWNSNSNDGKDFERKPLLEMSDPELLKETTEARNALIEQVADMDDEFADLVLEEFSENFDLLPAEKLQTAIHRVTVAQTAVPVLCGSALKNKGIQPLLDAVTVYLPSPEERNYEFLQWYKDDLCALAFKVLHDKQRGPLVFMRIYSGTIKPQLAIHNVNGNCTERISRLLLPFADQHVEIPSLTAGNIALTVGLKHTATGDTIVSSKSSALAAARRAEREGEKKHRQNNEAERVLLAGVEIPEPVFFCTIEPPSVSKQPDLEHALKCLQREDPSLKVRLDPDSGQTVLCGMGELHIEIIHDRIKREYGLETYLGPLQVAYRETILNSVRATDTLDRTLGDKRHLVTVEVEARPTETSSVTPVIEYAESISEGLLKVSKEAIESGIHSACLQGPLLGSPVQDVAITVYSLTIHPGTSTTMISACVSRCVQKALKKADKQVLEPLMNLEVTVARDYLSPVLADLAQRRGNIQEIQTRQDNKVVIGFVPLADIMGYSTVLRTLTSGSATFALELSTYQAMNSQDQNTLLNRRSGLT</sequence>